<keyword evidence="2" id="KW-1185">Reference proteome</keyword>
<evidence type="ECO:0008006" key="3">
    <source>
        <dbReference type="Google" id="ProtNLM"/>
    </source>
</evidence>
<evidence type="ECO:0000313" key="1">
    <source>
        <dbReference type="EMBL" id="KAL2277932.1"/>
    </source>
</evidence>
<protein>
    <recommendedName>
        <fullName evidence="3">C2H2-type domain-containing protein</fullName>
    </recommendedName>
</protein>
<dbReference type="EMBL" id="JBAWTH010000092">
    <property type="protein sequence ID" value="KAL2277932.1"/>
    <property type="molecule type" value="Genomic_DNA"/>
</dbReference>
<reference evidence="1 2" key="1">
    <citation type="submission" date="2024-03" db="EMBL/GenBank/DDBJ databases">
        <title>A high-quality draft genome sequence of Diaporthe vaccinii, a causative agent of upright dieback and viscid rot disease in cranberry plants.</title>
        <authorList>
            <person name="Sarrasin M."/>
            <person name="Lang B.F."/>
            <person name="Burger G."/>
        </authorList>
    </citation>
    <scope>NUCLEOTIDE SEQUENCE [LARGE SCALE GENOMIC DNA]</scope>
    <source>
        <strain evidence="1 2">IS7</strain>
    </source>
</reference>
<dbReference type="Proteomes" id="UP001600888">
    <property type="component" value="Unassembled WGS sequence"/>
</dbReference>
<gene>
    <name evidence="1" type="ORF">FJTKL_15062</name>
</gene>
<proteinExistence type="predicted"/>
<evidence type="ECO:0000313" key="2">
    <source>
        <dbReference type="Proteomes" id="UP001600888"/>
    </source>
</evidence>
<accession>A0ABR4E684</accession>
<name>A0ABR4E684_9PEZI</name>
<dbReference type="PANTHER" id="PTHR38166:SF1">
    <property type="entry name" value="C2H2-TYPE DOMAIN-CONTAINING PROTEIN"/>
    <property type="match status" value="1"/>
</dbReference>
<comment type="caution">
    <text evidence="1">The sequence shown here is derived from an EMBL/GenBank/DDBJ whole genome shotgun (WGS) entry which is preliminary data.</text>
</comment>
<organism evidence="1 2">
    <name type="scientific">Diaporthe vaccinii</name>
    <dbReference type="NCBI Taxonomy" id="105482"/>
    <lineage>
        <taxon>Eukaryota</taxon>
        <taxon>Fungi</taxon>
        <taxon>Dikarya</taxon>
        <taxon>Ascomycota</taxon>
        <taxon>Pezizomycotina</taxon>
        <taxon>Sordariomycetes</taxon>
        <taxon>Sordariomycetidae</taxon>
        <taxon>Diaporthales</taxon>
        <taxon>Diaporthaceae</taxon>
        <taxon>Diaporthe</taxon>
        <taxon>Diaporthe eres species complex</taxon>
    </lineage>
</organism>
<sequence length="137" mass="15656">MRFNIRSHSSCALSDFPSMMHLKRHIKAFHSKSGEGCRHCGAWFRTIEDLNQHVAQPLLCEPGHAANRNPEDGISQTDLQTLFDKKVQTWHDMWLIIFPDLDRDLPYPGKIVFGAGKQAKLRAALDITKWDNGGFRI</sequence>
<dbReference type="PANTHER" id="PTHR38166">
    <property type="entry name" value="C2H2-TYPE DOMAIN-CONTAINING PROTEIN-RELATED"/>
    <property type="match status" value="1"/>
</dbReference>